<reference evidence="1" key="1">
    <citation type="journal article" date="2015" name="Nature">
        <title>Complex archaea that bridge the gap between prokaryotes and eukaryotes.</title>
        <authorList>
            <person name="Spang A."/>
            <person name="Saw J.H."/>
            <person name="Jorgensen S.L."/>
            <person name="Zaremba-Niedzwiedzka K."/>
            <person name="Martijn J."/>
            <person name="Lind A.E."/>
            <person name="van Eijk R."/>
            <person name="Schleper C."/>
            <person name="Guy L."/>
            <person name="Ettema T.J."/>
        </authorList>
    </citation>
    <scope>NUCLEOTIDE SEQUENCE</scope>
</reference>
<sequence length="145" mass="16479">MSRQRALKRKVARQATSVTDIPHIYVEAWGAYESFRKLGFSDDQVQFVHGPTINPVTGQTGDQLQVHVVAQGKRFIYTVGPIDEGFDRGRAIIYELKRRIADREIKDEALEAMWRATQLGSDVDWFAMLSVKLQEKGFILPALTN</sequence>
<evidence type="ECO:0000313" key="1">
    <source>
        <dbReference type="EMBL" id="KKL23758.1"/>
    </source>
</evidence>
<name>A0A0F9EIN6_9ZZZZ</name>
<comment type="caution">
    <text evidence="1">The sequence shown here is derived from an EMBL/GenBank/DDBJ whole genome shotgun (WGS) entry which is preliminary data.</text>
</comment>
<proteinExistence type="predicted"/>
<gene>
    <name evidence="1" type="ORF">LCGC14_2422200</name>
</gene>
<accession>A0A0F9EIN6</accession>
<dbReference type="EMBL" id="LAZR01036857">
    <property type="protein sequence ID" value="KKL23758.1"/>
    <property type="molecule type" value="Genomic_DNA"/>
</dbReference>
<dbReference type="AlphaFoldDB" id="A0A0F9EIN6"/>
<organism evidence="1">
    <name type="scientific">marine sediment metagenome</name>
    <dbReference type="NCBI Taxonomy" id="412755"/>
    <lineage>
        <taxon>unclassified sequences</taxon>
        <taxon>metagenomes</taxon>
        <taxon>ecological metagenomes</taxon>
    </lineage>
</organism>
<protein>
    <submittedName>
        <fullName evidence="1">Uncharacterized protein</fullName>
    </submittedName>
</protein>